<dbReference type="GO" id="GO:0000287">
    <property type="term" value="F:magnesium ion binding"/>
    <property type="evidence" value="ECO:0007669"/>
    <property type="project" value="UniProtKB-UniRule"/>
</dbReference>
<name>A0A838XVZ6_9HYPH</name>
<sequence length="393" mass="42255">MSAIDGSVLVLNAGSSSIKFQLFDADHSHLHGEVDGLGTDHPHLRISGDSDIPKADRALSPKEAFCHESALAVVVAWLDEALPDARVLAVGHRVVHGGPNYGDPVEVNDRILEDLERLIPLAPLHQPHNISGIRAARVAFPDARQVACFDTAFHRGHSFAETVFALPRQYYDEGVRRYGFHGVSYDYISCRLAEIAPEIAKKRVIAAHLGNGASMCAMHEGRSISSTMGFSALDGLVMGTRCGQIDPGVLLYLMQQRGMDGDAIATLLYHDSGLKGLSEISSDMRELEASDDPRAAQAIEHFVARIRRELGGLTAVLGGLDALVFTGGIGEHSRLIRQMVCTGQAWLGLAFDEAANAANADVLSASGSAVTVLRIPTDEERMIARAARKLIRG</sequence>
<dbReference type="SUPFAM" id="SSF53067">
    <property type="entry name" value="Actin-like ATPase domain"/>
    <property type="match status" value="2"/>
</dbReference>
<comment type="subcellular location">
    <subcellularLocation>
        <location evidence="9">Cytoplasm</location>
    </subcellularLocation>
</comment>
<evidence type="ECO:0000256" key="10">
    <source>
        <dbReference type="RuleBase" id="RU003835"/>
    </source>
</evidence>
<proteinExistence type="inferred from homology"/>
<evidence type="ECO:0000256" key="8">
    <source>
        <dbReference type="ARBA" id="ARBA00022842"/>
    </source>
</evidence>
<dbReference type="PANTHER" id="PTHR21060">
    <property type="entry name" value="ACETATE KINASE"/>
    <property type="match status" value="1"/>
</dbReference>
<dbReference type="GO" id="GO:0006085">
    <property type="term" value="P:acetyl-CoA biosynthetic process"/>
    <property type="evidence" value="ECO:0007669"/>
    <property type="project" value="UniProtKB-UniRule"/>
</dbReference>
<dbReference type="EC" id="2.7.2.1" evidence="9"/>
<feature type="binding site" evidence="9">
    <location>
        <position position="12"/>
    </location>
    <ligand>
        <name>Mg(2+)</name>
        <dbReference type="ChEBI" id="CHEBI:18420"/>
    </ligand>
</feature>
<feature type="binding site" evidence="9">
    <location>
        <position position="19"/>
    </location>
    <ligand>
        <name>ATP</name>
        <dbReference type="ChEBI" id="CHEBI:30616"/>
    </ligand>
</feature>
<feature type="binding site" evidence="9">
    <location>
        <begin position="328"/>
        <end position="332"/>
    </location>
    <ligand>
        <name>ATP</name>
        <dbReference type="ChEBI" id="CHEBI:30616"/>
    </ligand>
</feature>
<reference evidence="11 12" key="2">
    <citation type="submission" date="2020-08" db="EMBL/GenBank/DDBJ databases">
        <title>Stappia taiwanensis sp. nov., isolated from a coastal thermal spring.</title>
        <authorList>
            <person name="Kampfer P."/>
        </authorList>
    </citation>
    <scope>NUCLEOTIDE SEQUENCE [LARGE SCALE GENOMIC DNA]</scope>
    <source>
        <strain evidence="11 12">DSM 23284</strain>
    </source>
</reference>
<reference evidence="11 12" key="1">
    <citation type="submission" date="2020-07" db="EMBL/GenBank/DDBJ databases">
        <authorList>
            <person name="Li M."/>
        </authorList>
    </citation>
    <scope>NUCLEOTIDE SEQUENCE [LARGE SCALE GENOMIC DNA]</scope>
    <source>
        <strain evidence="11 12">DSM 23284</strain>
    </source>
</reference>
<dbReference type="EMBL" id="JACEON010000013">
    <property type="protein sequence ID" value="MBA4612778.1"/>
    <property type="molecule type" value="Genomic_DNA"/>
</dbReference>
<comment type="catalytic activity">
    <reaction evidence="9">
        <text>acetate + ATP = acetyl phosphate + ADP</text>
        <dbReference type="Rhea" id="RHEA:11352"/>
        <dbReference type="ChEBI" id="CHEBI:22191"/>
        <dbReference type="ChEBI" id="CHEBI:30089"/>
        <dbReference type="ChEBI" id="CHEBI:30616"/>
        <dbReference type="ChEBI" id="CHEBI:456216"/>
        <dbReference type="EC" id="2.7.2.1"/>
    </reaction>
</comment>
<dbReference type="RefSeq" id="WP_181760970.1">
    <property type="nucleotide sequence ID" value="NZ_BMCR01000003.1"/>
</dbReference>
<evidence type="ECO:0000256" key="4">
    <source>
        <dbReference type="ARBA" id="ARBA00022723"/>
    </source>
</evidence>
<evidence type="ECO:0000256" key="1">
    <source>
        <dbReference type="ARBA" id="ARBA00008748"/>
    </source>
</evidence>
<keyword evidence="5 9" id="KW-0547">Nucleotide-binding</keyword>
<dbReference type="Pfam" id="PF00871">
    <property type="entry name" value="Acetate_kinase"/>
    <property type="match status" value="1"/>
</dbReference>
<keyword evidence="6 9" id="KW-0418">Kinase</keyword>
<evidence type="ECO:0000256" key="7">
    <source>
        <dbReference type="ARBA" id="ARBA00022840"/>
    </source>
</evidence>
<evidence type="ECO:0000256" key="6">
    <source>
        <dbReference type="ARBA" id="ARBA00022777"/>
    </source>
</evidence>
<dbReference type="PRINTS" id="PR00471">
    <property type="entry name" value="ACETATEKNASE"/>
</dbReference>
<keyword evidence="7 9" id="KW-0067">ATP-binding</keyword>
<evidence type="ECO:0000256" key="2">
    <source>
        <dbReference type="ARBA" id="ARBA00022490"/>
    </source>
</evidence>
<dbReference type="PIRSF" id="PIRSF000722">
    <property type="entry name" value="Acetate_prop_kin"/>
    <property type="match status" value="1"/>
</dbReference>
<accession>A0A838XVZ6</accession>
<dbReference type="PROSITE" id="PS01076">
    <property type="entry name" value="ACETATE_KINASE_2"/>
    <property type="match status" value="1"/>
</dbReference>
<dbReference type="Proteomes" id="UP000559404">
    <property type="component" value="Unassembled WGS sequence"/>
</dbReference>
<evidence type="ECO:0000256" key="3">
    <source>
        <dbReference type="ARBA" id="ARBA00022679"/>
    </source>
</evidence>
<dbReference type="GO" id="GO:0005524">
    <property type="term" value="F:ATP binding"/>
    <property type="evidence" value="ECO:0007669"/>
    <property type="project" value="UniProtKB-KW"/>
</dbReference>
<feature type="site" description="Transition state stabilizer" evidence="9">
    <location>
        <position position="181"/>
    </location>
</feature>
<feature type="binding site" evidence="9">
    <location>
        <begin position="283"/>
        <end position="285"/>
    </location>
    <ligand>
        <name>ATP</name>
        <dbReference type="ChEBI" id="CHEBI:30616"/>
    </ligand>
</feature>
<keyword evidence="8 9" id="KW-0460">Magnesium</keyword>
<feature type="active site" description="Proton donor/acceptor" evidence="9">
    <location>
        <position position="150"/>
    </location>
</feature>
<evidence type="ECO:0000256" key="9">
    <source>
        <dbReference type="HAMAP-Rule" id="MF_00020"/>
    </source>
</evidence>
<evidence type="ECO:0000313" key="11">
    <source>
        <dbReference type="EMBL" id="MBA4612778.1"/>
    </source>
</evidence>
<dbReference type="InterPro" id="IPR023865">
    <property type="entry name" value="Aliphatic_acid_kinase_CS"/>
</dbReference>
<organism evidence="11 12">
    <name type="scientific">Stappia taiwanensis</name>
    <dbReference type="NCBI Taxonomy" id="992267"/>
    <lineage>
        <taxon>Bacteria</taxon>
        <taxon>Pseudomonadati</taxon>
        <taxon>Pseudomonadota</taxon>
        <taxon>Alphaproteobacteria</taxon>
        <taxon>Hyphomicrobiales</taxon>
        <taxon>Stappiaceae</taxon>
        <taxon>Stappia</taxon>
    </lineage>
</organism>
<dbReference type="InterPro" id="IPR004372">
    <property type="entry name" value="Ac/propionate_kinase"/>
</dbReference>
<feature type="binding site" evidence="9">
    <location>
        <position position="93"/>
    </location>
    <ligand>
        <name>substrate</name>
    </ligand>
</feature>
<feature type="binding site" evidence="9">
    <location>
        <begin position="208"/>
        <end position="212"/>
    </location>
    <ligand>
        <name>ATP</name>
        <dbReference type="ChEBI" id="CHEBI:30616"/>
    </ligand>
</feature>
<keyword evidence="4 9" id="KW-0479">Metal-binding</keyword>
<comment type="pathway">
    <text evidence="9">Metabolic intermediate biosynthesis; acetyl-CoA biosynthesis; acetyl-CoA from acetate: step 1/2.</text>
</comment>
<dbReference type="InterPro" id="IPR000890">
    <property type="entry name" value="Aliphatic_acid_kin_short-chain"/>
</dbReference>
<feature type="site" description="Transition state stabilizer" evidence="9">
    <location>
        <position position="241"/>
    </location>
</feature>
<comment type="similarity">
    <text evidence="1 9 10">Belongs to the acetokinase family.</text>
</comment>
<dbReference type="PROSITE" id="PS01075">
    <property type="entry name" value="ACETATE_KINASE_1"/>
    <property type="match status" value="1"/>
</dbReference>
<dbReference type="Gene3D" id="3.30.420.40">
    <property type="match status" value="2"/>
</dbReference>
<protein>
    <recommendedName>
        <fullName evidence="9">Acetate kinase</fullName>
        <ecNumber evidence="9">2.7.2.1</ecNumber>
    </recommendedName>
    <alternativeName>
        <fullName evidence="9">Acetokinase</fullName>
    </alternativeName>
</protein>
<dbReference type="AlphaFoldDB" id="A0A838XVZ6"/>
<dbReference type="PANTHER" id="PTHR21060:SF21">
    <property type="entry name" value="ACETATE KINASE"/>
    <property type="match status" value="1"/>
</dbReference>
<dbReference type="UniPathway" id="UPA00340">
    <property type="reaction ID" value="UER00458"/>
</dbReference>
<dbReference type="InterPro" id="IPR043129">
    <property type="entry name" value="ATPase_NBD"/>
</dbReference>
<evidence type="ECO:0000313" key="12">
    <source>
        <dbReference type="Proteomes" id="UP000559404"/>
    </source>
</evidence>
<gene>
    <name evidence="9" type="primary">ackA</name>
    <name evidence="11" type="ORF">H1W37_14020</name>
</gene>
<comment type="subunit">
    <text evidence="9">Homodimer.</text>
</comment>
<dbReference type="GO" id="GO:0005829">
    <property type="term" value="C:cytosol"/>
    <property type="evidence" value="ECO:0007669"/>
    <property type="project" value="TreeGrafter"/>
</dbReference>
<keyword evidence="12" id="KW-1185">Reference proteome</keyword>
<dbReference type="GO" id="GO:0006083">
    <property type="term" value="P:acetate metabolic process"/>
    <property type="evidence" value="ECO:0007669"/>
    <property type="project" value="TreeGrafter"/>
</dbReference>
<dbReference type="HAMAP" id="MF_00020">
    <property type="entry name" value="Acetate_kinase"/>
    <property type="match status" value="1"/>
</dbReference>
<keyword evidence="2 9" id="KW-0963">Cytoplasm</keyword>
<dbReference type="GO" id="GO:0008776">
    <property type="term" value="F:acetate kinase activity"/>
    <property type="evidence" value="ECO:0007669"/>
    <property type="project" value="UniProtKB-UniRule"/>
</dbReference>
<evidence type="ECO:0000256" key="5">
    <source>
        <dbReference type="ARBA" id="ARBA00022741"/>
    </source>
</evidence>
<feature type="binding site" evidence="9">
    <location>
        <position position="379"/>
    </location>
    <ligand>
        <name>Mg(2+)</name>
        <dbReference type="ChEBI" id="CHEBI:18420"/>
    </ligand>
</feature>
<comment type="cofactor">
    <cofactor evidence="9">
        <name>Mg(2+)</name>
        <dbReference type="ChEBI" id="CHEBI:18420"/>
    </cofactor>
    <cofactor evidence="9">
        <name>Mn(2+)</name>
        <dbReference type="ChEBI" id="CHEBI:29035"/>
    </cofactor>
    <text evidence="9">Mg(2+). Can also accept Mn(2+).</text>
</comment>
<comment type="function">
    <text evidence="9">Catalyzes the formation of acetyl phosphate from acetate and ATP. Can also catalyze the reverse reaction.</text>
</comment>
<keyword evidence="3 9" id="KW-0808">Transferase</keyword>
<dbReference type="NCBIfam" id="TIGR00016">
    <property type="entry name" value="ackA"/>
    <property type="match status" value="1"/>
</dbReference>
<comment type="caution">
    <text evidence="11">The sequence shown here is derived from an EMBL/GenBank/DDBJ whole genome shotgun (WGS) entry which is preliminary data.</text>
</comment>